<dbReference type="GO" id="GO:0005829">
    <property type="term" value="C:cytosol"/>
    <property type="evidence" value="ECO:0007669"/>
    <property type="project" value="TreeGrafter"/>
</dbReference>
<dbReference type="EC" id="3.1.3.18" evidence="4"/>
<protein>
    <recommendedName>
        <fullName evidence="4">phosphoglycolate phosphatase</fullName>
        <ecNumber evidence="4">3.1.3.18</ecNumber>
    </recommendedName>
</protein>
<dbReference type="Pfam" id="PF13419">
    <property type="entry name" value="HAD_2"/>
    <property type="match status" value="1"/>
</dbReference>
<dbReference type="NCBIfam" id="TIGR01549">
    <property type="entry name" value="HAD-SF-IA-v1"/>
    <property type="match status" value="1"/>
</dbReference>
<sequence>MPEPDSPRALLLDFDGTIADTLPLIFDSFRFAVSPWAERLPTDAEVEATFGPAERSCLAVFAPEHCLDEAEARFFDHYEREHDRMVRLVEGIAGAIEHARFRSWKVGVFTGKGRRAARFSLRALGLLDRVDCVVSGDDVDRPKPDPDGILRAAELLGVSPSRILMVGDSPADIRAGLAAGSLTCAVSWAAFEPHRLEAESPHHRCSRVDELITLIDSLHADPRG</sequence>
<dbReference type="InterPro" id="IPR036412">
    <property type="entry name" value="HAD-like_sf"/>
</dbReference>
<proteinExistence type="inferred from homology"/>
<reference evidence="5 6" key="1">
    <citation type="submission" date="2018-12" db="EMBL/GenBank/DDBJ databases">
        <authorList>
            <person name="Toschakov S.V."/>
        </authorList>
    </citation>
    <scope>NUCLEOTIDE SEQUENCE [LARGE SCALE GENOMIC DNA]</scope>
    <source>
        <strain evidence="5 6">GM2012</strain>
    </source>
</reference>
<dbReference type="OrthoDB" id="9807630at2"/>
<dbReference type="RefSeq" id="WP_126726343.1">
    <property type="nucleotide sequence ID" value="NZ_RYZH01000029.1"/>
</dbReference>
<dbReference type="InterPro" id="IPR006439">
    <property type="entry name" value="HAD-SF_hydro_IA"/>
</dbReference>
<keyword evidence="5" id="KW-0378">Hydrolase</keyword>
<dbReference type="Gene3D" id="1.10.150.240">
    <property type="entry name" value="Putative phosphatase, domain 2"/>
    <property type="match status" value="1"/>
</dbReference>
<organism evidence="5 6">
    <name type="scientific">Tautonia sociabilis</name>
    <dbReference type="NCBI Taxonomy" id="2080755"/>
    <lineage>
        <taxon>Bacteria</taxon>
        <taxon>Pseudomonadati</taxon>
        <taxon>Planctomycetota</taxon>
        <taxon>Planctomycetia</taxon>
        <taxon>Isosphaerales</taxon>
        <taxon>Isosphaeraceae</taxon>
        <taxon>Tautonia</taxon>
    </lineage>
</organism>
<evidence type="ECO:0000256" key="3">
    <source>
        <dbReference type="ARBA" id="ARBA00006171"/>
    </source>
</evidence>
<accession>A0A432MHN2</accession>
<dbReference type="SFLD" id="SFLDG01129">
    <property type="entry name" value="C1.5:_HAD__Beta-PGM__Phosphata"/>
    <property type="match status" value="1"/>
</dbReference>
<comment type="similarity">
    <text evidence="3">Belongs to the HAD-like hydrolase superfamily. CbbY/CbbZ/Gph/YieH family.</text>
</comment>
<dbReference type="SUPFAM" id="SSF56784">
    <property type="entry name" value="HAD-like"/>
    <property type="match status" value="1"/>
</dbReference>
<dbReference type="AlphaFoldDB" id="A0A432MHN2"/>
<dbReference type="SFLD" id="SFLDS00003">
    <property type="entry name" value="Haloacid_Dehalogenase"/>
    <property type="match status" value="1"/>
</dbReference>
<dbReference type="InterPro" id="IPR050155">
    <property type="entry name" value="HAD-like_hydrolase_sf"/>
</dbReference>
<dbReference type="NCBIfam" id="TIGR01509">
    <property type="entry name" value="HAD-SF-IA-v3"/>
    <property type="match status" value="1"/>
</dbReference>
<dbReference type="InterPro" id="IPR023214">
    <property type="entry name" value="HAD_sf"/>
</dbReference>
<dbReference type="GO" id="GO:0006281">
    <property type="term" value="P:DNA repair"/>
    <property type="evidence" value="ECO:0007669"/>
    <property type="project" value="TreeGrafter"/>
</dbReference>
<dbReference type="InterPro" id="IPR041492">
    <property type="entry name" value="HAD_2"/>
</dbReference>
<dbReference type="PANTHER" id="PTHR43434">
    <property type="entry name" value="PHOSPHOGLYCOLATE PHOSPHATASE"/>
    <property type="match status" value="1"/>
</dbReference>
<gene>
    <name evidence="5" type="ORF">TsocGM_15355</name>
</gene>
<dbReference type="Proteomes" id="UP000280296">
    <property type="component" value="Unassembled WGS sequence"/>
</dbReference>
<dbReference type="Gene3D" id="3.40.50.1000">
    <property type="entry name" value="HAD superfamily/HAD-like"/>
    <property type="match status" value="1"/>
</dbReference>
<name>A0A432MHN2_9BACT</name>
<dbReference type="PANTHER" id="PTHR43434:SF1">
    <property type="entry name" value="PHOSPHOGLYCOLATE PHOSPHATASE"/>
    <property type="match status" value="1"/>
</dbReference>
<dbReference type="GO" id="GO:0008967">
    <property type="term" value="F:phosphoglycolate phosphatase activity"/>
    <property type="evidence" value="ECO:0007669"/>
    <property type="project" value="UniProtKB-EC"/>
</dbReference>
<comment type="pathway">
    <text evidence="2">Organic acid metabolism; glycolate biosynthesis; glycolate from 2-phosphoglycolate: step 1/1.</text>
</comment>
<evidence type="ECO:0000256" key="1">
    <source>
        <dbReference type="ARBA" id="ARBA00000830"/>
    </source>
</evidence>
<comment type="catalytic activity">
    <reaction evidence="1">
        <text>2-phosphoglycolate + H2O = glycolate + phosphate</text>
        <dbReference type="Rhea" id="RHEA:14369"/>
        <dbReference type="ChEBI" id="CHEBI:15377"/>
        <dbReference type="ChEBI" id="CHEBI:29805"/>
        <dbReference type="ChEBI" id="CHEBI:43474"/>
        <dbReference type="ChEBI" id="CHEBI:58033"/>
        <dbReference type="EC" id="3.1.3.18"/>
    </reaction>
</comment>
<dbReference type="EMBL" id="RYZH01000029">
    <property type="protein sequence ID" value="RUL86860.1"/>
    <property type="molecule type" value="Genomic_DNA"/>
</dbReference>
<reference evidence="5 6" key="2">
    <citation type="submission" date="2019-01" db="EMBL/GenBank/DDBJ databases">
        <title>Tautonia sociabilis, a novel thermotolerant planctomycete of Isosphaeraceae family, isolated from a 4000 m deep subterranean habitat.</title>
        <authorList>
            <person name="Kovaleva O.L."/>
            <person name="Elcheninov A.G."/>
            <person name="Van Heerden E."/>
            <person name="Toshchakov S.V."/>
            <person name="Novikov A."/>
            <person name="Bonch-Osmolovskaya E.A."/>
            <person name="Kublanov I.V."/>
        </authorList>
    </citation>
    <scope>NUCLEOTIDE SEQUENCE [LARGE SCALE GENOMIC DNA]</scope>
    <source>
        <strain evidence="5 6">GM2012</strain>
    </source>
</reference>
<evidence type="ECO:0000313" key="6">
    <source>
        <dbReference type="Proteomes" id="UP000280296"/>
    </source>
</evidence>
<evidence type="ECO:0000256" key="2">
    <source>
        <dbReference type="ARBA" id="ARBA00004818"/>
    </source>
</evidence>
<comment type="caution">
    <text evidence="5">The sequence shown here is derived from an EMBL/GenBank/DDBJ whole genome shotgun (WGS) entry which is preliminary data.</text>
</comment>
<evidence type="ECO:0000313" key="5">
    <source>
        <dbReference type="EMBL" id="RUL86860.1"/>
    </source>
</evidence>
<dbReference type="InterPro" id="IPR023198">
    <property type="entry name" value="PGP-like_dom2"/>
</dbReference>
<keyword evidence="6" id="KW-1185">Reference proteome</keyword>
<evidence type="ECO:0000256" key="4">
    <source>
        <dbReference type="ARBA" id="ARBA00013078"/>
    </source>
</evidence>